<evidence type="ECO:0000256" key="3">
    <source>
        <dbReference type="ARBA" id="ARBA00022490"/>
    </source>
</evidence>
<organism evidence="8 9">
    <name type="scientific">Sphenodon punctatus</name>
    <name type="common">Tuatara</name>
    <name type="synonym">Hatteria punctata</name>
    <dbReference type="NCBI Taxonomy" id="8508"/>
    <lineage>
        <taxon>Eukaryota</taxon>
        <taxon>Metazoa</taxon>
        <taxon>Chordata</taxon>
        <taxon>Craniata</taxon>
        <taxon>Vertebrata</taxon>
        <taxon>Euteleostomi</taxon>
        <taxon>Lepidosauria</taxon>
        <taxon>Sphenodontia</taxon>
        <taxon>Sphenodontidae</taxon>
        <taxon>Sphenodon</taxon>
    </lineage>
</organism>
<name>A0A8D0GRU5_SPHPU</name>
<dbReference type="InterPro" id="IPR023340">
    <property type="entry name" value="UMA"/>
</dbReference>
<dbReference type="GO" id="GO:0019075">
    <property type="term" value="P:virus maturation"/>
    <property type="evidence" value="ECO:0007669"/>
    <property type="project" value="TreeGrafter"/>
</dbReference>
<comment type="subcellular location">
    <subcellularLocation>
        <location evidence="1">Cytoplasm</location>
    </subcellularLocation>
</comment>
<evidence type="ECO:0000259" key="7">
    <source>
        <dbReference type="PROSITE" id="PS51497"/>
    </source>
</evidence>
<sequence>GWPLVFSSISCSPGNPATAFGSKRASFKHSDSIYDASALYGISGRRERPHRGGVSHKPLTPARLLRGSKRLSHGSCRQSESLLSPGVSEICLEPLPKLQRDGGTDKTSLPTAMEGVPFSLHPGFEGRLATGTNEFSLFKDLSFKSLADIEREYDYGFAVERTAAARLPPSVF</sequence>
<keyword evidence="4" id="KW-0729">SH3-binding</keyword>
<evidence type="ECO:0000256" key="1">
    <source>
        <dbReference type="ARBA" id="ARBA00004496"/>
    </source>
</evidence>
<evidence type="ECO:0000313" key="9">
    <source>
        <dbReference type="Proteomes" id="UP000694392"/>
    </source>
</evidence>
<dbReference type="GO" id="GO:0005829">
    <property type="term" value="C:cytosol"/>
    <property type="evidence" value="ECO:0007669"/>
    <property type="project" value="TreeGrafter"/>
</dbReference>
<dbReference type="AlphaFoldDB" id="A0A8D0GRU5"/>
<dbReference type="GO" id="GO:0032801">
    <property type="term" value="P:receptor catabolic process"/>
    <property type="evidence" value="ECO:0007669"/>
    <property type="project" value="TreeGrafter"/>
</dbReference>
<dbReference type="GO" id="GO:0032510">
    <property type="term" value="P:endosome to lysosome transport via multivesicular body sorting pathway"/>
    <property type="evidence" value="ECO:0007669"/>
    <property type="project" value="TreeGrafter"/>
</dbReference>
<accession>A0A8D0GRU5</accession>
<dbReference type="PANTHER" id="PTHR31612">
    <property type="entry name" value="MULTIVESICULAR BODY SUBUNIT 12A"/>
    <property type="match status" value="1"/>
</dbReference>
<keyword evidence="9" id="KW-1185">Reference proteome</keyword>
<evidence type="ECO:0000256" key="4">
    <source>
        <dbReference type="ARBA" id="ARBA00023036"/>
    </source>
</evidence>
<evidence type="ECO:0000313" key="8">
    <source>
        <dbReference type="Ensembl" id="ENSSPUP00000009270.1"/>
    </source>
</evidence>
<dbReference type="Pfam" id="PF10240">
    <property type="entry name" value="DUF2464"/>
    <property type="match status" value="1"/>
</dbReference>
<dbReference type="GO" id="GO:0042058">
    <property type="term" value="P:regulation of epidermal growth factor receptor signaling pathway"/>
    <property type="evidence" value="ECO:0007669"/>
    <property type="project" value="TreeGrafter"/>
</dbReference>
<dbReference type="PANTHER" id="PTHR31612:SF2">
    <property type="entry name" value="MULTIVESICULAR BODY SUBUNIT 12A"/>
    <property type="match status" value="1"/>
</dbReference>
<evidence type="ECO:0000256" key="2">
    <source>
        <dbReference type="ARBA" id="ARBA00017653"/>
    </source>
</evidence>
<keyword evidence="3" id="KW-0963">Cytoplasm</keyword>
<dbReference type="GO" id="GO:0017124">
    <property type="term" value="F:SH3 domain binding"/>
    <property type="evidence" value="ECO:0007669"/>
    <property type="project" value="UniProtKB-KW"/>
</dbReference>
<feature type="domain" description="UMA" evidence="7">
    <location>
        <begin position="113"/>
        <end position="164"/>
    </location>
</feature>
<dbReference type="GO" id="GO:0000813">
    <property type="term" value="C:ESCRT I complex"/>
    <property type="evidence" value="ECO:0007669"/>
    <property type="project" value="InterPro"/>
</dbReference>
<evidence type="ECO:0000256" key="5">
    <source>
        <dbReference type="ARBA" id="ARBA00033002"/>
    </source>
</evidence>
<evidence type="ECO:0000256" key="6">
    <source>
        <dbReference type="ARBA" id="ARBA00033024"/>
    </source>
</evidence>
<dbReference type="InterPro" id="IPR018798">
    <property type="entry name" value="MVB12A/B"/>
</dbReference>
<reference evidence="8" key="1">
    <citation type="submission" date="2025-08" db="UniProtKB">
        <authorList>
            <consortium name="Ensembl"/>
        </authorList>
    </citation>
    <scope>IDENTIFICATION</scope>
</reference>
<dbReference type="InterPro" id="IPR040335">
    <property type="entry name" value="MVB12A"/>
</dbReference>
<dbReference type="Proteomes" id="UP000694392">
    <property type="component" value="Unplaced"/>
</dbReference>
<reference evidence="8" key="2">
    <citation type="submission" date="2025-09" db="UniProtKB">
        <authorList>
            <consortium name="Ensembl"/>
        </authorList>
    </citation>
    <scope>IDENTIFICATION</scope>
</reference>
<dbReference type="PROSITE" id="PS51497">
    <property type="entry name" value="UMA"/>
    <property type="match status" value="1"/>
</dbReference>
<protein>
    <recommendedName>
        <fullName evidence="2">Multivesicular body subunit 12A</fullName>
    </recommendedName>
    <alternativeName>
        <fullName evidence="6">ESCRT-I complex subunit MVB12A</fullName>
    </alternativeName>
    <alternativeName>
        <fullName evidence="5">Protein FAM125A</fullName>
    </alternativeName>
</protein>
<proteinExistence type="predicted"/>
<dbReference type="GO" id="GO:0046755">
    <property type="term" value="P:viral budding"/>
    <property type="evidence" value="ECO:0007669"/>
    <property type="project" value="TreeGrafter"/>
</dbReference>
<dbReference type="Ensembl" id="ENSSPUT00000009892.1">
    <property type="protein sequence ID" value="ENSSPUP00000009270.1"/>
    <property type="gene ID" value="ENSSPUG00000007211.1"/>
</dbReference>